<dbReference type="PANTHER" id="PTHR47506">
    <property type="entry name" value="TRANSCRIPTIONAL REGULATORY PROTEIN"/>
    <property type="match status" value="1"/>
</dbReference>
<dbReference type="Gene3D" id="1.10.357.10">
    <property type="entry name" value="Tetracycline Repressor, domain 2"/>
    <property type="match status" value="1"/>
</dbReference>
<sequence>MKESEARNRILNVTTRLFYEQGYNSTGINQIIEEAGIARASLYHHFPSKRDLLTAYLEEMGQQFVNELTAYLAPLKNPQRKILGLFDYRIERQYHTSFGGCHVMKISAELEKTDASAFSLVAAQKEKQKQAIINQVAQLHAKENAVLPGELLTETLFLLLEGATISSTIQKNIQPLKQARKAAAKLI</sequence>
<gene>
    <name evidence="6" type="ORF">GCM10011379_15830</name>
</gene>
<proteinExistence type="predicted"/>
<reference evidence="6" key="2">
    <citation type="submission" date="2020-09" db="EMBL/GenBank/DDBJ databases">
        <authorList>
            <person name="Sun Q."/>
            <person name="Zhou Y."/>
        </authorList>
    </citation>
    <scope>NUCLEOTIDE SEQUENCE</scope>
    <source>
        <strain evidence="6">CGMCC 1.15290</strain>
    </source>
</reference>
<dbReference type="InterPro" id="IPR009057">
    <property type="entry name" value="Homeodomain-like_sf"/>
</dbReference>
<dbReference type="PROSITE" id="PS50977">
    <property type="entry name" value="HTH_TETR_2"/>
    <property type="match status" value="1"/>
</dbReference>
<keyword evidence="2 4" id="KW-0238">DNA-binding</keyword>
<dbReference type="SUPFAM" id="SSF46689">
    <property type="entry name" value="Homeodomain-like"/>
    <property type="match status" value="1"/>
</dbReference>
<dbReference type="PANTHER" id="PTHR47506:SF1">
    <property type="entry name" value="HTH-TYPE TRANSCRIPTIONAL REGULATOR YJDC"/>
    <property type="match status" value="1"/>
</dbReference>
<dbReference type="GO" id="GO:0003677">
    <property type="term" value="F:DNA binding"/>
    <property type="evidence" value="ECO:0007669"/>
    <property type="project" value="UniProtKB-UniRule"/>
</dbReference>
<keyword evidence="3" id="KW-0804">Transcription</keyword>
<dbReference type="Proteomes" id="UP000627292">
    <property type="component" value="Unassembled WGS sequence"/>
</dbReference>
<keyword evidence="7" id="KW-1185">Reference proteome</keyword>
<keyword evidence="1" id="KW-0805">Transcription regulation</keyword>
<organism evidence="6 7">
    <name type="scientific">Filimonas zeae</name>
    <dbReference type="NCBI Taxonomy" id="1737353"/>
    <lineage>
        <taxon>Bacteria</taxon>
        <taxon>Pseudomonadati</taxon>
        <taxon>Bacteroidota</taxon>
        <taxon>Chitinophagia</taxon>
        <taxon>Chitinophagales</taxon>
        <taxon>Chitinophagaceae</taxon>
        <taxon>Filimonas</taxon>
    </lineage>
</organism>
<protein>
    <recommendedName>
        <fullName evidence="5">HTH tetR-type domain-containing protein</fullName>
    </recommendedName>
</protein>
<evidence type="ECO:0000256" key="4">
    <source>
        <dbReference type="PROSITE-ProRule" id="PRU00335"/>
    </source>
</evidence>
<comment type="caution">
    <text evidence="6">The sequence shown here is derived from an EMBL/GenBank/DDBJ whole genome shotgun (WGS) entry which is preliminary data.</text>
</comment>
<dbReference type="Pfam" id="PF00440">
    <property type="entry name" value="TetR_N"/>
    <property type="match status" value="1"/>
</dbReference>
<accession>A0A917ITP0</accession>
<dbReference type="EMBL" id="BMIB01000002">
    <property type="protein sequence ID" value="GGH64137.1"/>
    <property type="molecule type" value="Genomic_DNA"/>
</dbReference>
<evidence type="ECO:0000256" key="2">
    <source>
        <dbReference type="ARBA" id="ARBA00023125"/>
    </source>
</evidence>
<dbReference type="InterPro" id="IPR036271">
    <property type="entry name" value="Tet_transcr_reg_TetR-rel_C_sf"/>
</dbReference>
<evidence type="ECO:0000313" key="7">
    <source>
        <dbReference type="Proteomes" id="UP000627292"/>
    </source>
</evidence>
<evidence type="ECO:0000256" key="1">
    <source>
        <dbReference type="ARBA" id="ARBA00023015"/>
    </source>
</evidence>
<evidence type="ECO:0000313" key="6">
    <source>
        <dbReference type="EMBL" id="GGH64137.1"/>
    </source>
</evidence>
<reference evidence="6" key="1">
    <citation type="journal article" date="2014" name="Int. J. Syst. Evol. Microbiol.">
        <title>Complete genome sequence of Corynebacterium casei LMG S-19264T (=DSM 44701T), isolated from a smear-ripened cheese.</title>
        <authorList>
            <consortium name="US DOE Joint Genome Institute (JGI-PGF)"/>
            <person name="Walter F."/>
            <person name="Albersmeier A."/>
            <person name="Kalinowski J."/>
            <person name="Ruckert C."/>
        </authorList>
    </citation>
    <scope>NUCLEOTIDE SEQUENCE</scope>
    <source>
        <strain evidence="6">CGMCC 1.15290</strain>
    </source>
</reference>
<dbReference type="PRINTS" id="PR00455">
    <property type="entry name" value="HTHTETR"/>
</dbReference>
<feature type="DNA-binding region" description="H-T-H motif" evidence="4">
    <location>
        <begin position="27"/>
        <end position="46"/>
    </location>
</feature>
<dbReference type="SUPFAM" id="SSF48498">
    <property type="entry name" value="Tetracyclin repressor-like, C-terminal domain"/>
    <property type="match status" value="1"/>
</dbReference>
<dbReference type="AlphaFoldDB" id="A0A917ITP0"/>
<dbReference type="RefSeq" id="WP_188951488.1">
    <property type="nucleotide sequence ID" value="NZ_BMIB01000002.1"/>
</dbReference>
<dbReference type="InterPro" id="IPR001647">
    <property type="entry name" value="HTH_TetR"/>
</dbReference>
<name>A0A917ITP0_9BACT</name>
<feature type="domain" description="HTH tetR-type" evidence="5">
    <location>
        <begin position="4"/>
        <end position="64"/>
    </location>
</feature>
<evidence type="ECO:0000259" key="5">
    <source>
        <dbReference type="PROSITE" id="PS50977"/>
    </source>
</evidence>
<evidence type="ECO:0000256" key="3">
    <source>
        <dbReference type="ARBA" id="ARBA00023163"/>
    </source>
</evidence>